<dbReference type="EMBL" id="BLYL01000011">
    <property type="protein sequence ID" value="GFO94855.1"/>
    <property type="molecule type" value="Genomic_DNA"/>
</dbReference>
<dbReference type="InterPro" id="IPR002035">
    <property type="entry name" value="VWF_A"/>
</dbReference>
<dbReference type="RefSeq" id="WP_055224264.1">
    <property type="nucleotide sequence ID" value="NZ_BLYL01000011.1"/>
</dbReference>
<evidence type="ECO:0000313" key="4">
    <source>
        <dbReference type="EMBL" id="GFO94855.1"/>
    </source>
</evidence>
<dbReference type="Proteomes" id="UP000660047">
    <property type="component" value="Unassembled WGS sequence"/>
</dbReference>
<dbReference type="PANTHER" id="PTHR10579">
    <property type="entry name" value="CALCIUM-ACTIVATED CHLORIDE CHANNEL REGULATOR"/>
    <property type="match status" value="1"/>
</dbReference>
<dbReference type="InterPro" id="IPR022156">
    <property type="entry name" value="Uncharacterised_YfbK_N"/>
</dbReference>
<comment type="caution">
    <text evidence="4">The sequence shown here is derived from an EMBL/GenBank/DDBJ whole genome shotgun (WGS) entry which is preliminary data.</text>
</comment>
<feature type="signal peptide" evidence="2">
    <location>
        <begin position="1"/>
        <end position="18"/>
    </location>
</feature>
<gene>
    <name evidence="4" type="ORF">COEU31_19010</name>
</gene>
<proteinExistence type="predicted"/>
<accession>A0AAI9K520</accession>
<feature type="chain" id="PRO_5042552261" description="VWFA domain-containing protein" evidence="2">
    <location>
        <begin position="19"/>
        <end position="620"/>
    </location>
</feature>
<dbReference type="Gene3D" id="3.40.50.410">
    <property type="entry name" value="von Willebrand factor, type A domain"/>
    <property type="match status" value="1"/>
</dbReference>
<evidence type="ECO:0000256" key="2">
    <source>
        <dbReference type="SAM" id="SignalP"/>
    </source>
</evidence>
<dbReference type="AlphaFoldDB" id="A0AAI9K520"/>
<feature type="region of interest" description="Disordered" evidence="1">
    <location>
        <begin position="489"/>
        <end position="516"/>
    </location>
</feature>
<keyword evidence="2" id="KW-0732">Signal</keyword>
<evidence type="ECO:0000313" key="5">
    <source>
        <dbReference type="Proteomes" id="UP000660047"/>
    </source>
</evidence>
<dbReference type="PANTHER" id="PTHR10579:SF43">
    <property type="entry name" value="ZINC FINGER (C3HC4-TYPE RING FINGER) FAMILY PROTEIN"/>
    <property type="match status" value="1"/>
</dbReference>
<dbReference type="SMART" id="SM00327">
    <property type="entry name" value="VWA"/>
    <property type="match status" value="1"/>
</dbReference>
<dbReference type="InterPro" id="IPR036465">
    <property type="entry name" value="vWFA_dom_sf"/>
</dbReference>
<dbReference type="Pfam" id="PF12450">
    <property type="entry name" value="vWF_A"/>
    <property type="match status" value="1"/>
</dbReference>
<evidence type="ECO:0000259" key="3">
    <source>
        <dbReference type="PROSITE" id="PS50234"/>
    </source>
</evidence>
<protein>
    <recommendedName>
        <fullName evidence="3">VWFA domain-containing protein</fullName>
    </recommendedName>
</protein>
<dbReference type="Pfam" id="PF12034">
    <property type="entry name" value="YfbK_C"/>
    <property type="match status" value="1"/>
</dbReference>
<dbReference type="InterPro" id="IPR051266">
    <property type="entry name" value="CLCR"/>
</dbReference>
<name>A0AAI9K520_9FIRM</name>
<feature type="compositionally biased region" description="Polar residues" evidence="1">
    <location>
        <begin position="492"/>
        <end position="505"/>
    </location>
</feature>
<organism evidence="4 5">
    <name type="scientific">Coprococcus eutactus</name>
    <dbReference type="NCBI Taxonomy" id="33043"/>
    <lineage>
        <taxon>Bacteria</taxon>
        <taxon>Bacillati</taxon>
        <taxon>Bacillota</taxon>
        <taxon>Clostridia</taxon>
        <taxon>Lachnospirales</taxon>
        <taxon>Lachnospiraceae</taxon>
        <taxon>Coprococcus</taxon>
    </lineage>
</organism>
<dbReference type="InterPro" id="IPR021908">
    <property type="entry name" value="YfbK_C"/>
</dbReference>
<reference evidence="4" key="1">
    <citation type="submission" date="2020-06" db="EMBL/GenBank/DDBJ databases">
        <title>Characterization of fructooligosaccharide metabolism and fructooligosaccharide-degrading enzymes in human commensal butyrate producers.</title>
        <authorList>
            <person name="Tanno H."/>
            <person name="Fujii T."/>
            <person name="Hirano K."/>
            <person name="Maeno S."/>
            <person name="Tonozuka T."/>
            <person name="Sakamoto M."/>
            <person name="Ohkuma M."/>
            <person name="Tochio T."/>
            <person name="Endo A."/>
        </authorList>
    </citation>
    <scope>NUCLEOTIDE SEQUENCE</scope>
    <source>
        <strain evidence="4">JCM 31265</strain>
    </source>
</reference>
<dbReference type="PROSITE" id="PS51257">
    <property type="entry name" value="PROKAR_LIPOPROTEIN"/>
    <property type="match status" value="1"/>
</dbReference>
<dbReference type="Pfam" id="PF00092">
    <property type="entry name" value="VWA"/>
    <property type="match status" value="1"/>
</dbReference>
<sequence length="620" mass="67105">MMKYNSKIFARSICAVMAGIMMVGGLTGCGNDDAVDGRGMRLEKQNGDKTEITGIAEKYREKESKQKKKSLQDNGLSGIFNSTSNDVMYAEEACDVATVAGDTAMVTDTSNSMYTEIAYDTREYDSVAENGFVSTADRPLSTFAADRDTASYSNVRSYIESGCLPPDGAVRIEEMLNYFTYDYRRKPEDGEKFSIYTEYSDCPWNKATKLMMVGINTDEIDFGDKKPSNLVFLIDTSGSMYEDNKLPLVQQSFAMLAENLDENDKVSIVTYAGEDTVVLSGTSGSEQYTINEALSSMTAEGCTNGGDAIITAYELAEKNFIEGGNNRVILATDGDLNVGLTSESDLVDLITEEKKENNIFLSVLGFGTDNLKDNKLEALADNGDGSYAFIDSAYEAKKVLVDEMGGTLNTVAKDVKFQIEFNPANVKGYRQIGYENRALADADFANDAVDGGEIGAGHMVTVLYEIVPAGSDFDVPAGSDFDVPAAEHKYGQDSNQANTSETASQDVKDKSDSAEDYTGELATVNVRYKEPDGDKSSLVSRVVKTDSYSSEMSVDMSAASAVAAYGMILKNSEYVGSADFDMVMALVGGKVDSSAGSGDIIDMQWQGFADMVRQTQNITD</sequence>
<dbReference type="SUPFAM" id="SSF53300">
    <property type="entry name" value="vWA-like"/>
    <property type="match status" value="1"/>
</dbReference>
<evidence type="ECO:0000256" key="1">
    <source>
        <dbReference type="SAM" id="MobiDB-lite"/>
    </source>
</evidence>
<feature type="domain" description="VWFA" evidence="3">
    <location>
        <begin position="229"/>
        <end position="411"/>
    </location>
</feature>
<dbReference type="PROSITE" id="PS50234">
    <property type="entry name" value="VWFA"/>
    <property type="match status" value="1"/>
</dbReference>